<dbReference type="Pfam" id="PF04055">
    <property type="entry name" value="Radical_SAM"/>
    <property type="match status" value="1"/>
</dbReference>
<gene>
    <name evidence="7" type="ORF">BZG02_18465</name>
</gene>
<dbReference type="AlphaFoldDB" id="A0A2N3HRM6"/>
<keyword evidence="8" id="KW-1185">Reference proteome</keyword>
<dbReference type="Proteomes" id="UP000233535">
    <property type="component" value="Unassembled WGS sequence"/>
</dbReference>
<evidence type="ECO:0000259" key="6">
    <source>
        <dbReference type="PROSITE" id="PS51918"/>
    </source>
</evidence>
<evidence type="ECO:0000256" key="5">
    <source>
        <dbReference type="ARBA" id="ARBA00023014"/>
    </source>
</evidence>
<dbReference type="EMBL" id="MVDD01000022">
    <property type="protein sequence ID" value="PKQ60706.1"/>
    <property type="molecule type" value="Genomic_DNA"/>
</dbReference>
<accession>A0A2N3HRM6</accession>
<protein>
    <submittedName>
        <fullName evidence="7">Radical SAM/SPASM domain-containing protein</fullName>
    </submittedName>
</protein>
<evidence type="ECO:0000256" key="3">
    <source>
        <dbReference type="ARBA" id="ARBA00022723"/>
    </source>
</evidence>
<dbReference type="Gene3D" id="3.20.20.70">
    <property type="entry name" value="Aldolase class I"/>
    <property type="match status" value="1"/>
</dbReference>
<reference evidence="7 8" key="1">
    <citation type="journal article" date="2017" name="Front. Microbiol.">
        <title>Labilibaculum manganireducens gen. nov., sp. nov. and Labilibaculum filiforme sp. nov., Novel Bacteroidetes Isolated from Subsurface Sediments of the Baltic Sea.</title>
        <authorList>
            <person name="Vandieken V."/>
            <person name="Marshall I.P."/>
            <person name="Niemann H."/>
            <person name="Engelen B."/>
            <person name="Cypionka H."/>
        </authorList>
    </citation>
    <scope>NUCLEOTIDE SEQUENCE [LARGE SCALE GENOMIC DNA]</scope>
    <source>
        <strain evidence="7 8">59.16B</strain>
    </source>
</reference>
<evidence type="ECO:0000256" key="2">
    <source>
        <dbReference type="ARBA" id="ARBA00022691"/>
    </source>
</evidence>
<dbReference type="SFLD" id="SFLDG01386">
    <property type="entry name" value="main_SPASM_domain-containing"/>
    <property type="match status" value="1"/>
</dbReference>
<dbReference type="PANTHER" id="PTHR43273:SF8">
    <property type="entry name" value="RADICAL SAM DOMAIN PROTEIN"/>
    <property type="match status" value="1"/>
</dbReference>
<dbReference type="PROSITE" id="PS51918">
    <property type="entry name" value="RADICAL_SAM"/>
    <property type="match status" value="1"/>
</dbReference>
<evidence type="ECO:0000256" key="1">
    <source>
        <dbReference type="ARBA" id="ARBA00001966"/>
    </source>
</evidence>
<evidence type="ECO:0000256" key="4">
    <source>
        <dbReference type="ARBA" id="ARBA00023004"/>
    </source>
</evidence>
<keyword evidence="2" id="KW-0949">S-adenosyl-L-methionine</keyword>
<keyword evidence="4" id="KW-0408">Iron</keyword>
<feature type="domain" description="Radical SAM core" evidence="6">
    <location>
        <begin position="79"/>
        <end position="309"/>
    </location>
</feature>
<keyword evidence="5" id="KW-0411">Iron-sulfur</keyword>
<dbReference type="InterPro" id="IPR023885">
    <property type="entry name" value="4Fe4S-binding_SPASM_dom"/>
</dbReference>
<dbReference type="SFLD" id="SFLDS00029">
    <property type="entry name" value="Radical_SAM"/>
    <property type="match status" value="1"/>
</dbReference>
<organism evidence="7 8">
    <name type="scientific">Labilibaculum filiforme</name>
    <dbReference type="NCBI Taxonomy" id="1940526"/>
    <lineage>
        <taxon>Bacteria</taxon>
        <taxon>Pseudomonadati</taxon>
        <taxon>Bacteroidota</taxon>
        <taxon>Bacteroidia</taxon>
        <taxon>Marinilabiliales</taxon>
        <taxon>Marinifilaceae</taxon>
        <taxon>Labilibaculum</taxon>
    </lineage>
</organism>
<dbReference type="InterPro" id="IPR058240">
    <property type="entry name" value="rSAM_sf"/>
</dbReference>
<dbReference type="GO" id="GO:0046872">
    <property type="term" value="F:metal ion binding"/>
    <property type="evidence" value="ECO:0007669"/>
    <property type="project" value="UniProtKB-KW"/>
</dbReference>
<dbReference type="NCBIfam" id="TIGR04085">
    <property type="entry name" value="rSAM_more_4Fe4S"/>
    <property type="match status" value="1"/>
</dbReference>
<dbReference type="SUPFAM" id="SSF102114">
    <property type="entry name" value="Radical SAM enzymes"/>
    <property type="match status" value="1"/>
</dbReference>
<comment type="caution">
    <text evidence="7">The sequence shown here is derived from an EMBL/GenBank/DDBJ whole genome shotgun (WGS) entry which is preliminary data.</text>
</comment>
<dbReference type="UniPathway" id="UPA00782"/>
<name>A0A2N3HRM6_9BACT</name>
<sequence length="434" mass="50300">MIFSKYNYLFDSKKYGYFIYNSRTNSFLKLDKSLYKTLLEHQKSNANNIVLEPETLDILNKSKVFVSQNEDNNFYTQRKFIKYQKCFSVTDMGIVIAPTMACNFMCPYCYEADLPATVMSEEVQSEVIKFIESNNGSNNLTLCWHGGEPLLAFDAMKNILDNIENSDKINLRSHQLVTNGYLLDQDKVEYLKKHNLNSVQITIDGLPERHNQSRKHKSGVPTYDKIINNIENLVKIAPECHVNIRVNIHEDNKEDFPILYNTLSDKWKHNNVNVNMVFTEDFGNCKVKCLSKKEYVDFYKNLKNSHDIKEVSFYPKPKDIGCTVDYTNSCIVGPTGDLYKCWVDLGKEDRIIGNIFSNERNYAILSEYIIGTDIFNDPKCKDCLLFPICDGGCSLFRYEHKLNGTEYNVCPINFEDLPKLLELHYEQGLNKLEE</sequence>
<proteinExistence type="predicted"/>
<dbReference type="InterPro" id="IPR023867">
    <property type="entry name" value="Sulphatase_maturase_rSAM"/>
</dbReference>
<evidence type="ECO:0000313" key="8">
    <source>
        <dbReference type="Proteomes" id="UP000233535"/>
    </source>
</evidence>
<dbReference type="GO" id="GO:0051536">
    <property type="term" value="F:iron-sulfur cluster binding"/>
    <property type="evidence" value="ECO:0007669"/>
    <property type="project" value="UniProtKB-KW"/>
</dbReference>
<dbReference type="RefSeq" id="WP_101263236.1">
    <property type="nucleotide sequence ID" value="NZ_MVDD01000022.1"/>
</dbReference>
<dbReference type="InterPro" id="IPR007197">
    <property type="entry name" value="rSAM"/>
</dbReference>
<dbReference type="CDD" id="cd01335">
    <property type="entry name" value="Radical_SAM"/>
    <property type="match status" value="1"/>
</dbReference>
<dbReference type="SFLD" id="SFLDG01067">
    <property type="entry name" value="SPASM/twitch_domain_containing"/>
    <property type="match status" value="1"/>
</dbReference>
<dbReference type="PANTHER" id="PTHR43273">
    <property type="entry name" value="ANAEROBIC SULFATASE-MATURATING ENZYME HOMOLOG ASLB-RELATED"/>
    <property type="match status" value="1"/>
</dbReference>
<dbReference type="InterPro" id="IPR013785">
    <property type="entry name" value="Aldolase_TIM"/>
</dbReference>
<comment type="cofactor">
    <cofactor evidence="1">
        <name>[4Fe-4S] cluster</name>
        <dbReference type="ChEBI" id="CHEBI:49883"/>
    </cofactor>
</comment>
<keyword evidence="3" id="KW-0479">Metal-binding</keyword>
<evidence type="ECO:0000313" key="7">
    <source>
        <dbReference type="EMBL" id="PKQ60706.1"/>
    </source>
</evidence>
<dbReference type="OrthoDB" id="9808591at2"/>
<dbReference type="SFLD" id="SFLDG01384">
    <property type="entry name" value="thioether_bond_formation_requi"/>
    <property type="match status" value="1"/>
</dbReference>
<dbReference type="GO" id="GO:0016491">
    <property type="term" value="F:oxidoreductase activity"/>
    <property type="evidence" value="ECO:0007669"/>
    <property type="project" value="InterPro"/>
</dbReference>